<dbReference type="Pfam" id="PF00480">
    <property type="entry name" value="ROK"/>
    <property type="match status" value="1"/>
</dbReference>
<dbReference type="InterPro" id="IPR000600">
    <property type="entry name" value="ROK"/>
</dbReference>
<name>A0A1G8ICF9_9FIRM</name>
<dbReference type="SUPFAM" id="SSF53067">
    <property type="entry name" value="Actin-like ATPase domain"/>
    <property type="match status" value="1"/>
</dbReference>
<evidence type="ECO:0000256" key="1">
    <source>
        <dbReference type="ARBA" id="ARBA00006479"/>
    </source>
</evidence>
<dbReference type="RefSeq" id="WP_089716222.1">
    <property type="nucleotide sequence ID" value="NZ_FNEH01000002.1"/>
</dbReference>
<dbReference type="InterPro" id="IPR049874">
    <property type="entry name" value="ROK_cs"/>
</dbReference>
<dbReference type="PANTHER" id="PTHR18964">
    <property type="entry name" value="ROK (REPRESSOR, ORF, KINASE) FAMILY"/>
    <property type="match status" value="1"/>
</dbReference>
<comment type="similarity">
    <text evidence="1">Belongs to the ROK (NagC/XylR) family.</text>
</comment>
<dbReference type="InterPro" id="IPR043129">
    <property type="entry name" value="ATPase_NBD"/>
</dbReference>
<keyword evidence="2" id="KW-0418">Kinase</keyword>
<proteinExistence type="inferred from homology"/>
<dbReference type="PROSITE" id="PS01125">
    <property type="entry name" value="ROK"/>
    <property type="match status" value="1"/>
</dbReference>
<evidence type="ECO:0000313" key="3">
    <source>
        <dbReference type="Proteomes" id="UP000198945"/>
    </source>
</evidence>
<keyword evidence="2" id="KW-0808">Transferase</keyword>
<dbReference type="PANTHER" id="PTHR18964:SF165">
    <property type="entry name" value="BETA-GLUCOSIDE KINASE"/>
    <property type="match status" value="1"/>
</dbReference>
<protein>
    <submittedName>
        <fullName evidence="2">Glucokinase</fullName>
    </submittedName>
</protein>
<dbReference type="EMBL" id="FNEH01000002">
    <property type="protein sequence ID" value="SDI16240.1"/>
    <property type="molecule type" value="Genomic_DNA"/>
</dbReference>
<dbReference type="GO" id="GO:0016301">
    <property type="term" value="F:kinase activity"/>
    <property type="evidence" value="ECO:0007669"/>
    <property type="project" value="UniProtKB-KW"/>
</dbReference>
<gene>
    <name evidence="2" type="ORF">SAMN04515654_102119</name>
</gene>
<dbReference type="Gene3D" id="3.30.420.40">
    <property type="match status" value="2"/>
</dbReference>
<evidence type="ECO:0000313" key="2">
    <source>
        <dbReference type="EMBL" id="SDI16240.1"/>
    </source>
</evidence>
<sequence>MKYYLGIDIGGTAVKAGIITENGEVIEKRSLSANINNYQVPLLERVKKAALEIKTAAQKKEFEIQGIGVSAAGQIDSNKGMIIGDNGHIPDWKGTNLKREIEELTDLKTEVENDANCAAIAEKWIGNARDYKDIIIYTIGTGIGAGIIIDNQIFNGSRGIGGEIGHMIIEHQGRKCSCGNRGCFEQYASMTALVRDVKKELKLDQEIDGKYIFEELKAKNDEIKKVVDQFLNYHATAIISLLHIFNPEAVIIGGGVSAQKELLIKPLEEIVRAKAMPAYTEEFTLKTAALSNDAGMIGAVKNFIERH</sequence>
<organism evidence="2 3">
    <name type="scientific">Halanaerobium congolense</name>
    <dbReference type="NCBI Taxonomy" id="54121"/>
    <lineage>
        <taxon>Bacteria</taxon>
        <taxon>Bacillati</taxon>
        <taxon>Bacillota</taxon>
        <taxon>Clostridia</taxon>
        <taxon>Halanaerobiales</taxon>
        <taxon>Halanaerobiaceae</taxon>
        <taxon>Halanaerobium</taxon>
    </lineage>
</organism>
<dbReference type="CDD" id="cd24068">
    <property type="entry name" value="ASKHA_NBD_ROK_FnNanK-like"/>
    <property type="match status" value="1"/>
</dbReference>
<dbReference type="AlphaFoldDB" id="A0A1G8ICF9"/>
<dbReference type="Proteomes" id="UP000198945">
    <property type="component" value="Unassembled WGS sequence"/>
</dbReference>
<accession>A0A1G8ICF9</accession>
<reference evidence="2 3" key="1">
    <citation type="submission" date="2016-10" db="EMBL/GenBank/DDBJ databases">
        <authorList>
            <person name="de Groot N.N."/>
        </authorList>
    </citation>
    <scope>NUCLEOTIDE SEQUENCE [LARGE SCALE GENOMIC DNA]</scope>
    <source>
        <strain evidence="2 3">WG7</strain>
    </source>
</reference>